<gene>
    <name evidence="2" type="ORF">GPUH_LOCUS11305</name>
</gene>
<evidence type="ECO:0000313" key="2">
    <source>
        <dbReference type="EMBL" id="VDN18605.1"/>
    </source>
</evidence>
<keyword evidence="3" id="KW-1185">Reference proteome</keyword>
<evidence type="ECO:0000313" key="4">
    <source>
        <dbReference type="WBParaSite" id="GPUH_0001131801-mRNA-1"/>
    </source>
</evidence>
<evidence type="ECO:0000256" key="1">
    <source>
        <dbReference type="SAM" id="MobiDB-lite"/>
    </source>
</evidence>
<dbReference type="WBParaSite" id="GPUH_0001131801-mRNA-1">
    <property type="protein sequence ID" value="GPUH_0001131801-mRNA-1"/>
    <property type="gene ID" value="GPUH_0001131801"/>
</dbReference>
<accession>A0A183DRG4</accession>
<organism evidence="4">
    <name type="scientific">Gongylonema pulchrum</name>
    <dbReference type="NCBI Taxonomy" id="637853"/>
    <lineage>
        <taxon>Eukaryota</taxon>
        <taxon>Metazoa</taxon>
        <taxon>Ecdysozoa</taxon>
        <taxon>Nematoda</taxon>
        <taxon>Chromadorea</taxon>
        <taxon>Rhabditida</taxon>
        <taxon>Spirurina</taxon>
        <taxon>Spiruromorpha</taxon>
        <taxon>Spiruroidea</taxon>
        <taxon>Gongylonematidae</taxon>
        <taxon>Gongylonema</taxon>
    </lineage>
</organism>
<reference evidence="2 3" key="2">
    <citation type="submission" date="2018-11" db="EMBL/GenBank/DDBJ databases">
        <authorList>
            <consortium name="Pathogen Informatics"/>
        </authorList>
    </citation>
    <scope>NUCLEOTIDE SEQUENCE [LARGE SCALE GENOMIC DNA]</scope>
</reference>
<dbReference type="AlphaFoldDB" id="A0A183DRG4"/>
<dbReference type="EMBL" id="UYRT01078474">
    <property type="protein sequence ID" value="VDN18605.1"/>
    <property type="molecule type" value="Genomic_DNA"/>
</dbReference>
<proteinExistence type="predicted"/>
<feature type="region of interest" description="Disordered" evidence="1">
    <location>
        <begin position="1"/>
        <end position="25"/>
    </location>
</feature>
<dbReference type="Proteomes" id="UP000271098">
    <property type="component" value="Unassembled WGS sequence"/>
</dbReference>
<evidence type="ECO:0000313" key="3">
    <source>
        <dbReference type="Proteomes" id="UP000271098"/>
    </source>
</evidence>
<sequence>MIDATHDAPSFLRASTTSAKVDRRKQHVVHRIASSGDRHPVLSSKMWSAAQQHQLFHFHYRTNRRYQKEFPIC</sequence>
<protein>
    <submittedName>
        <fullName evidence="2 4">Uncharacterized protein</fullName>
    </submittedName>
</protein>
<name>A0A183DRG4_9BILA</name>
<reference evidence="4" key="1">
    <citation type="submission" date="2016-06" db="UniProtKB">
        <authorList>
            <consortium name="WormBaseParasite"/>
        </authorList>
    </citation>
    <scope>IDENTIFICATION</scope>
</reference>